<sequence length="311" mass="35730">MEGNIEDDEMANSNSPVSHEDENSDPEEDKLSLILREIRELQEDNKEQLGEIKRDIGKINSRVDDTERRLVTAEARVQGAEDVLAEVVKQHEQLKLKVCDLEGRSRRDNVRIYGIPEGEEGSPTPDVTLFVERLLRENLGFPADKELLMERAHRALAPRPPAGSQPRSIIVKFRSYRAKDEVLRAAWQRKGFTWKGSKINLDHDYAPDVLAKRKEYAEIRRILKANNIRFQTLFPARLKVFLKDETKIYDSVEDASSALADLGLPVTRVTPPESLLAKLQRYTWTPAPRRKTGYKEKLQEFRRDTTGNRST</sequence>
<evidence type="ECO:0000313" key="3">
    <source>
        <dbReference type="EMBL" id="CAL1575792.1"/>
    </source>
</evidence>
<gene>
    <name evidence="3" type="ORF">KC01_LOCUS7291</name>
</gene>
<organism evidence="3 4">
    <name type="scientific">Knipowitschia caucasica</name>
    <name type="common">Caucasian dwarf goby</name>
    <name type="synonym">Pomatoschistus caucasicus</name>
    <dbReference type="NCBI Taxonomy" id="637954"/>
    <lineage>
        <taxon>Eukaryota</taxon>
        <taxon>Metazoa</taxon>
        <taxon>Chordata</taxon>
        <taxon>Craniata</taxon>
        <taxon>Vertebrata</taxon>
        <taxon>Euteleostomi</taxon>
        <taxon>Actinopterygii</taxon>
        <taxon>Neopterygii</taxon>
        <taxon>Teleostei</taxon>
        <taxon>Neoteleostei</taxon>
        <taxon>Acanthomorphata</taxon>
        <taxon>Gobiaria</taxon>
        <taxon>Gobiiformes</taxon>
        <taxon>Gobioidei</taxon>
        <taxon>Gobiidae</taxon>
        <taxon>Gobiinae</taxon>
        <taxon>Knipowitschia</taxon>
    </lineage>
</organism>
<dbReference type="Gene3D" id="3.30.70.1820">
    <property type="entry name" value="L1 transposable element, RRM domain"/>
    <property type="match status" value="1"/>
</dbReference>
<dbReference type="EMBL" id="OZ035834">
    <property type="protein sequence ID" value="CAL1575792.1"/>
    <property type="molecule type" value="Genomic_DNA"/>
</dbReference>
<dbReference type="InterPro" id="IPR004244">
    <property type="entry name" value="Transposase_22"/>
</dbReference>
<dbReference type="AlphaFoldDB" id="A0AAV2JE38"/>
<accession>A0AAV2JE38</accession>
<evidence type="ECO:0000256" key="1">
    <source>
        <dbReference type="SAM" id="Coils"/>
    </source>
</evidence>
<feature type="region of interest" description="Disordered" evidence="2">
    <location>
        <begin position="1"/>
        <end position="31"/>
    </location>
</feature>
<feature type="coiled-coil region" evidence="1">
    <location>
        <begin position="31"/>
        <end position="97"/>
    </location>
</feature>
<feature type="region of interest" description="Disordered" evidence="2">
    <location>
        <begin position="288"/>
        <end position="311"/>
    </location>
</feature>
<reference evidence="3 4" key="1">
    <citation type="submission" date="2024-04" db="EMBL/GenBank/DDBJ databases">
        <authorList>
            <person name="Waldvogel A.-M."/>
            <person name="Schoenle A."/>
        </authorList>
    </citation>
    <scope>NUCLEOTIDE SEQUENCE [LARGE SCALE GENOMIC DNA]</scope>
</reference>
<dbReference type="PANTHER" id="PTHR11505">
    <property type="entry name" value="L1 TRANSPOSABLE ELEMENT-RELATED"/>
    <property type="match status" value="1"/>
</dbReference>
<dbReference type="Proteomes" id="UP001497482">
    <property type="component" value="Chromosome 12"/>
</dbReference>
<evidence type="ECO:0000313" key="4">
    <source>
        <dbReference type="Proteomes" id="UP001497482"/>
    </source>
</evidence>
<feature type="compositionally biased region" description="Acidic residues" evidence="2">
    <location>
        <begin position="1"/>
        <end position="10"/>
    </location>
</feature>
<protein>
    <recommendedName>
        <fullName evidence="5">L1 transposable element RRM domain-containing protein</fullName>
    </recommendedName>
</protein>
<proteinExistence type="predicted"/>
<keyword evidence="1" id="KW-0175">Coiled coil</keyword>
<evidence type="ECO:0008006" key="5">
    <source>
        <dbReference type="Google" id="ProtNLM"/>
    </source>
</evidence>
<evidence type="ECO:0000256" key="2">
    <source>
        <dbReference type="SAM" id="MobiDB-lite"/>
    </source>
</evidence>
<feature type="compositionally biased region" description="Basic and acidic residues" evidence="2">
    <location>
        <begin position="293"/>
        <end position="311"/>
    </location>
</feature>
<name>A0AAV2JE38_KNICA</name>
<keyword evidence="4" id="KW-1185">Reference proteome</keyword>